<dbReference type="Pfam" id="PF03160">
    <property type="entry name" value="Calx-beta"/>
    <property type="match status" value="1"/>
</dbReference>
<evidence type="ECO:0000313" key="6">
    <source>
        <dbReference type="EMBL" id="QXE23385.1"/>
    </source>
</evidence>
<dbReference type="GO" id="GO:0030001">
    <property type="term" value="P:metal ion transport"/>
    <property type="evidence" value="ECO:0007669"/>
    <property type="project" value="TreeGrafter"/>
</dbReference>
<dbReference type="SUPFAM" id="SSF51120">
    <property type="entry name" value="beta-Roll"/>
    <property type="match status" value="1"/>
</dbReference>
<dbReference type="Pfam" id="PF00353">
    <property type="entry name" value="HemolysinCabind"/>
    <property type="match status" value="2"/>
</dbReference>
<protein>
    <recommendedName>
        <fullName evidence="5">Calx-beta domain-containing protein</fullName>
    </recommendedName>
</protein>
<dbReference type="Proteomes" id="UP000683511">
    <property type="component" value="Chromosome"/>
</dbReference>
<evidence type="ECO:0000313" key="7">
    <source>
        <dbReference type="Proteomes" id="UP000683511"/>
    </source>
</evidence>
<keyword evidence="7" id="KW-1185">Reference proteome</keyword>
<evidence type="ECO:0000256" key="3">
    <source>
        <dbReference type="ARBA" id="ARBA00022837"/>
    </source>
</evidence>
<gene>
    <name evidence="6" type="ORF">B6N60_02075</name>
</gene>
<dbReference type="NCBIfam" id="NF041519">
    <property type="entry name" value="bluetail"/>
    <property type="match status" value="1"/>
</dbReference>
<dbReference type="GO" id="GO:0007154">
    <property type="term" value="P:cell communication"/>
    <property type="evidence" value="ECO:0007669"/>
    <property type="project" value="InterPro"/>
</dbReference>
<dbReference type="InterPro" id="IPR051171">
    <property type="entry name" value="CaCA"/>
</dbReference>
<dbReference type="Gene3D" id="2.150.10.10">
    <property type="entry name" value="Serralysin-like metalloprotease, C-terminal"/>
    <property type="match status" value="1"/>
</dbReference>
<dbReference type="AlphaFoldDB" id="A0A975Y4P3"/>
<dbReference type="InterPro" id="IPR001343">
    <property type="entry name" value="Hemolysn_Ca-bd"/>
</dbReference>
<evidence type="ECO:0000256" key="4">
    <source>
        <dbReference type="ARBA" id="ARBA00023065"/>
    </source>
</evidence>
<dbReference type="KEGG" id="rsin:B6N60_02075"/>
<dbReference type="PANTHER" id="PTHR11878">
    <property type="entry name" value="SODIUM/CALCIUM EXCHANGER"/>
    <property type="match status" value="1"/>
</dbReference>
<name>A0A975Y4P3_9NOST</name>
<dbReference type="GO" id="GO:0016020">
    <property type="term" value="C:membrane"/>
    <property type="evidence" value="ECO:0007669"/>
    <property type="project" value="InterPro"/>
</dbReference>
<dbReference type="InterPro" id="IPR018511">
    <property type="entry name" value="Hemolysin-typ_Ca-bd_CS"/>
</dbReference>
<organism evidence="6 7">
    <name type="scientific">Richelia sinica FACHB-800</name>
    <dbReference type="NCBI Taxonomy" id="1357546"/>
    <lineage>
        <taxon>Bacteria</taxon>
        <taxon>Bacillati</taxon>
        <taxon>Cyanobacteriota</taxon>
        <taxon>Cyanophyceae</taxon>
        <taxon>Nostocales</taxon>
        <taxon>Nostocaceae</taxon>
        <taxon>Richelia</taxon>
    </lineage>
</organism>
<dbReference type="GO" id="GO:0005509">
    <property type="term" value="F:calcium ion binding"/>
    <property type="evidence" value="ECO:0007669"/>
    <property type="project" value="InterPro"/>
</dbReference>
<proteinExistence type="predicted"/>
<dbReference type="SUPFAM" id="SSF141072">
    <property type="entry name" value="CalX-like"/>
    <property type="match status" value="1"/>
</dbReference>
<feature type="domain" description="Calx-beta" evidence="5">
    <location>
        <begin position="549"/>
        <end position="655"/>
    </location>
</feature>
<dbReference type="SMART" id="SM00237">
    <property type="entry name" value="Calx_beta"/>
    <property type="match status" value="1"/>
</dbReference>
<dbReference type="PRINTS" id="PR00313">
    <property type="entry name" value="CABNDNGRPT"/>
</dbReference>
<dbReference type="InterPro" id="IPR011049">
    <property type="entry name" value="Serralysin-like_metalloprot_C"/>
</dbReference>
<evidence type="ECO:0000259" key="5">
    <source>
        <dbReference type="SMART" id="SM00237"/>
    </source>
</evidence>
<keyword evidence="3" id="KW-0106">Calcium</keyword>
<evidence type="ECO:0000256" key="2">
    <source>
        <dbReference type="ARBA" id="ARBA00022737"/>
    </source>
</evidence>
<dbReference type="PROSITE" id="PS00330">
    <property type="entry name" value="HEMOLYSIN_CALCIUM"/>
    <property type="match status" value="3"/>
</dbReference>
<keyword evidence="1" id="KW-0732">Signal</keyword>
<reference evidence="6" key="1">
    <citation type="submission" date="2017-04" db="EMBL/GenBank/DDBJ databases">
        <title>Genome deletions in a multicellular cyanobacterial endosymbiont for morphological adaptation in marine diatoms.</title>
        <authorList>
            <person name="Wang Y."/>
            <person name="Gao H."/>
            <person name="Li R."/>
            <person name="Xu X."/>
        </authorList>
    </citation>
    <scope>NUCLEOTIDE SEQUENCE</scope>
    <source>
        <strain evidence="6">FACHB 800</strain>
    </source>
</reference>
<keyword evidence="2" id="KW-0677">Repeat</keyword>
<dbReference type="PANTHER" id="PTHR11878:SF65">
    <property type="entry name" value="NA_CA-EXCHANGE PROTEIN, ISOFORM G"/>
    <property type="match status" value="1"/>
</dbReference>
<keyword evidence="4" id="KW-0813">Transport</keyword>
<evidence type="ECO:0000256" key="1">
    <source>
        <dbReference type="ARBA" id="ARBA00022729"/>
    </source>
</evidence>
<keyword evidence="4" id="KW-0406">Ion transport</keyword>
<dbReference type="Gene3D" id="2.60.40.2030">
    <property type="match status" value="1"/>
</dbReference>
<sequence>MANNLISTHIPSVHQILKNYANSDEFWNILETAFGFGFNHETAEYIRYQWQSNNFNDLPSIKVISSNVLGTAKGGYATISNTIYLSDAFIKNANANEIKAVLLEEIGHYIDAKINRKDAKGDEGEYFSALVRGVNLSPSDINRIQKENDHATINLNGQNIEIEESGTTLYEFTRLGPISFVSPNSFSSYSSFVDFSEVDYYSYQNSGSNLVWVYQKGSNSVVYSYNGTTTTPIANSAYSPIQGYDISGSTIVYARKEGSDYEIYRYSGGTTTKVTNNTINDYAPQISGSNVVWYGYDGTDVEIFRNNGTTTTQLTSNTTDEYDLKLSGSYAVWAGWDGNDYEIYLNNGTTTTKLTNNTTDDYSPVIDNNKIAWFNWTGTAENLWFYNGTNNTQITTNLEVYNPQVSGDKVAYARYDGTNYFLRLYNRVTNTTTNLGSSLISADTFQMSGNWVVWAEKLGEFSSFGVLKLYNGTSTITLSNRISSSASYNQDFAVVNNKVVWVADASNDDDFYNDAELFFYDGTTTTQITTDAPFLTQIGITGNNFVGVSNNVLYVAKPSTKLGLSINNVTAIEGQTSPQNAVLSVTLSAASTTTVTVQYATESSFSFGAATEDVDYTATSGTLTFNPGETTKIITVPILNDFFADPDEIFTVKLSNPTNALLVPGQNLGTVKIIDSSQSNFTLTGTANDNGTGNEANNVITGNSGRNAIYGNGGNDTLNGGTGNDLLNGGVGNDILIGGAGKDTLIGGSGNDRLNYKTLTDSLLSNFDIITDFNANTGNDLLLVSTARAGFSNVGTVATLDTAGISTKLTTTAFAANFAAQFTFGTRTFIAINDATAGFNSAADAIMEVTGFTGTFNTSDFVV</sequence>
<dbReference type="InterPro" id="IPR048165">
    <property type="entry name" value="Bluetail_dom"/>
</dbReference>
<dbReference type="InterPro" id="IPR038081">
    <property type="entry name" value="CalX-like_sf"/>
</dbReference>
<accession>A0A975Y4P3</accession>
<dbReference type="InterPro" id="IPR003644">
    <property type="entry name" value="Calx_beta"/>
</dbReference>
<dbReference type="SUPFAM" id="SSF69304">
    <property type="entry name" value="Tricorn protease N-terminal domain"/>
    <property type="match status" value="1"/>
</dbReference>
<dbReference type="EMBL" id="CP021056">
    <property type="protein sequence ID" value="QXE23385.1"/>
    <property type="molecule type" value="Genomic_DNA"/>
</dbReference>
<dbReference type="RefSeq" id="WP_199317775.1">
    <property type="nucleotide sequence ID" value="NZ_CP021056.1"/>
</dbReference>